<organism evidence="4 5">
    <name type="scientific">Iris pallida</name>
    <name type="common">Sweet iris</name>
    <dbReference type="NCBI Taxonomy" id="29817"/>
    <lineage>
        <taxon>Eukaryota</taxon>
        <taxon>Viridiplantae</taxon>
        <taxon>Streptophyta</taxon>
        <taxon>Embryophyta</taxon>
        <taxon>Tracheophyta</taxon>
        <taxon>Spermatophyta</taxon>
        <taxon>Magnoliopsida</taxon>
        <taxon>Liliopsida</taxon>
        <taxon>Asparagales</taxon>
        <taxon>Iridaceae</taxon>
        <taxon>Iridoideae</taxon>
        <taxon>Irideae</taxon>
        <taxon>Iris</taxon>
    </lineage>
</organism>
<keyword evidence="5" id="KW-1185">Reference proteome</keyword>
<gene>
    <name evidence="4" type="ORF">M6B38_373095</name>
</gene>
<feature type="compositionally biased region" description="Basic and acidic residues" evidence="3">
    <location>
        <begin position="43"/>
        <end position="58"/>
    </location>
</feature>
<keyword evidence="4" id="KW-0346">Stress response</keyword>
<dbReference type="Gene3D" id="3.30.230.80">
    <property type="match status" value="1"/>
</dbReference>
<dbReference type="GO" id="GO:0016887">
    <property type="term" value="F:ATP hydrolysis activity"/>
    <property type="evidence" value="ECO:0007669"/>
    <property type="project" value="InterPro"/>
</dbReference>
<feature type="region of interest" description="Disordered" evidence="3">
    <location>
        <begin position="376"/>
        <end position="407"/>
    </location>
</feature>
<protein>
    <submittedName>
        <fullName evidence="4">Heat shock protein 81-1-like</fullName>
    </submittedName>
</protein>
<feature type="region of interest" description="Disordered" evidence="3">
    <location>
        <begin position="91"/>
        <end position="112"/>
    </location>
</feature>
<evidence type="ECO:0000256" key="2">
    <source>
        <dbReference type="ARBA" id="ARBA00023186"/>
    </source>
</evidence>
<name>A0AAX6GCD4_IRIPA</name>
<feature type="compositionally biased region" description="Pro residues" evidence="3">
    <location>
        <begin position="97"/>
        <end position="107"/>
    </location>
</feature>
<sequence>MSDYSRYSPVSDQSRMGSYQLVSEPLDPMIDSSLKRGSSNRGSGHESPEEPRRRTVEESFRSLEGTILDLDHKLDLLEEWMKESRKEVLIQPYSPAMEPPQQPPPDPYYHHLPQMLASTYPASYSQLYANSSSSTWNPQPSPYFPPPQQDPSQQHPSDPYNYFPPQQHPSDPYNYFPPQQQYMPPPPLQQQSFTPYDMFSASTSPYYVPPLMDPHQQQQQGSMMLQQCQNQWLMMPPQYQQECVAQPSLPMWNYPQYVTQSTSQIPPSSQSSPTASLQQPQWQYQPGLLRPYSKREVFDGMPMRGIKRAEEVESVETTAEELHIAEESLISGSITNMAFKEDGNAMKKSEDSGMIWSYEEKENDKESNECHEDCIAETHPEDSVAKTKEVNKEGPEEAGKADTSLPEAVYEEKDVEAKEDSNNLFPVTLVKGDGSSTASAYKENVVPQIASSVETAVGLLTACLGFGELKEQVLEDFDTSFTNRLYHSHLDDLSNNNSSSVAVASALVVRALYVIATSDATLNLKEVHEVASLSGKQAKALKTDEVIQIVYKKLQGAMVSENMNIGKDSSAAIRLFEHATSVPHIWKLTYEEEYVASYKNLTNDWEDYLNVKHFSVEGQLEYKAVHFVSKVAPFDPFDTKKKPNHTMFLSDPSSSHQDFLSCFSPRTAGNSYGFFVQMDMDCHPEQNREYLGKNSSLNDKIWYMVKVWDPGIKNFLL</sequence>
<feature type="region of interest" description="Disordered" evidence="3">
    <location>
        <begin position="261"/>
        <end position="280"/>
    </location>
</feature>
<evidence type="ECO:0000256" key="1">
    <source>
        <dbReference type="ARBA" id="ARBA00008239"/>
    </source>
</evidence>
<dbReference type="Pfam" id="PF05450">
    <property type="entry name" value="Nicastrin"/>
    <property type="match status" value="1"/>
</dbReference>
<reference evidence="4" key="1">
    <citation type="journal article" date="2023" name="GigaByte">
        <title>Genome assembly of the bearded iris, Iris pallida Lam.</title>
        <authorList>
            <person name="Bruccoleri R.E."/>
            <person name="Oakeley E.J."/>
            <person name="Faust A.M.E."/>
            <person name="Altorfer M."/>
            <person name="Dessus-Babus S."/>
            <person name="Burckhardt D."/>
            <person name="Oertli M."/>
            <person name="Naumann U."/>
            <person name="Petersen F."/>
            <person name="Wong J."/>
        </authorList>
    </citation>
    <scope>NUCLEOTIDE SEQUENCE</scope>
    <source>
        <strain evidence="4">GSM-AAB239-AS_SAM_17_03QT</strain>
    </source>
</reference>
<proteinExistence type="inferred from homology"/>
<evidence type="ECO:0000313" key="4">
    <source>
        <dbReference type="EMBL" id="KAJ6826359.1"/>
    </source>
</evidence>
<dbReference type="SUPFAM" id="SSF54211">
    <property type="entry name" value="Ribosomal protein S5 domain 2-like"/>
    <property type="match status" value="1"/>
</dbReference>
<dbReference type="GO" id="GO:0005524">
    <property type="term" value="F:ATP binding"/>
    <property type="evidence" value="ECO:0007669"/>
    <property type="project" value="InterPro"/>
</dbReference>
<comment type="caution">
    <text evidence="4">The sequence shown here is derived from an EMBL/GenBank/DDBJ whole genome shotgun (WGS) entry which is preliminary data.</text>
</comment>
<feature type="compositionally biased region" description="Pro residues" evidence="3">
    <location>
        <begin position="139"/>
        <end position="149"/>
    </location>
</feature>
<accession>A0AAX6GCD4</accession>
<evidence type="ECO:0000313" key="5">
    <source>
        <dbReference type="Proteomes" id="UP001140949"/>
    </source>
</evidence>
<dbReference type="Proteomes" id="UP001140949">
    <property type="component" value="Unassembled WGS sequence"/>
</dbReference>
<dbReference type="Pfam" id="PF00183">
    <property type="entry name" value="HSP90"/>
    <property type="match status" value="1"/>
</dbReference>
<feature type="region of interest" description="Disordered" evidence="3">
    <location>
        <begin position="1"/>
        <end position="58"/>
    </location>
</feature>
<feature type="region of interest" description="Disordered" evidence="3">
    <location>
        <begin position="129"/>
        <end position="175"/>
    </location>
</feature>
<dbReference type="InterPro" id="IPR020568">
    <property type="entry name" value="Ribosomal_Su5_D2-typ_SF"/>
</dbReference>
<evidence type="ECO:0000256" key="3">
    <source>
        <dbReference type="SAM" id="MobiDB-lite"/>
    </source>
</evidence>
<comment type="similarity">
    <text evidence="1">Belongs to the heat shock protein 90 family.</text>
</comment>
<dbReference type="GO" id="GO:0051082">
    <property type="term" value="F:unfolded protein binding"/>
    <property type="evidence" value="ECO:0007669"/>
    <property type="project" value="InterPro"/>
</dbReference>
<dbReference type="AlphaFoldDB" id="A0AAX6GCD4"/>
<feature type="compositionally biased region" description="Low complexity" evidence="3">
    <location>
        <begin position="150"/>
        <end position="160"/>
    </location>
</feature>
<feature type="compositionally biased region" description="Polar residues" evidence="3">
    <location>
        <begin position="8"/>
        <end position="21"/>
    </location>
</feature>
<dbReference type="GO" id="GO:0140662">
    <property type="term" value="F:ATP-dependent protein folding chaperone"/>
    <property type="evidence" value="ECO:0007669"/>
    <property type="project" value="InterPro"/>
</dbReference>
<dbReference type="PANTHER" id="PTHR11528">
    <property type="entry name" value="HEAT SHOCK PROTEIN 90 FAMILY MEMBER"/>
    <property type="match status" value="1"/>
</dbReference>
<keyword evidence="2" id="KW-0143">Chaperone</keyword>
<feature type="compositionally biased region" description="Basic and acidic residues" evidence="3">
    <location>
        <begin position="376"/>
        <end position="400"/>
    </location>
</feature>
<reference evidence="4" key="2">
    <citation type="submission" date="2023-04" db="EMBL/GenBank/DDBJ databases">
        <authorList>
            <person name="Bruccoleri R.E."/>
            <person name="Oakeley E.J."/>
            <person name="Faust A.-M."/>
            <person name="Dessus-Babus S."/>
            <person name="Altorfer M."/>
            <person name="Burckhardt D."/>
            <person name="Oertli M."/>
            <person name="Naumann U."/>
            <person name="Petersen F."/>
            <person name="Wong J."/>
        </authorList>
    </citation>
    <scope>NUCLEOTIDE SEQUENCE</scope>
    <source>
        <strain evidence="4">GSM-AAB239-AS_SAM_17_03QT</strain>
        <tissue evidence="4">Leaf</tissue>
    </source>
</reference>
<dbReference type="InterPro" id="IPR001404">
    <property type="entry name" value="Hsp90_fam"/>
</dbReference>
<dbReference type="EMBL" id="JANAVB010020999">
    <property type="protein sequence ID" value="KAJ6826359.1"/>
    <property type="molecule type" value="Genomic_DNA"/>
</dbReference>